<feature type="transmembrane region" description="Helical" evidence="1">
    <location>
        <begin position="133"/>
        <end position="150"/>
    </location>
</feature>
<accession>A0A381QZM0</accession>
<evidence type="ECO:0000313" key="2">
    <source>
        <dbReference type="EMBL" id="SUZ84059.1"/>
    </source>
</evidence>
<protein>
    <recommendedName>
        <fullName evidence="3">NnrS family protein</fullName>
    </recommendedName>
</protein>
<feature type="transmembrane region" description="Helical" evidence="1">
    <location>
        <begin position="104"/>
        <end position="126"/>
    </location>
</feature>
<keyword evidence="1" id="KW-0472">Membrane</keyword>
<feature type="transmembrane region" description="Helical" evidence="1">
    <location>
        <begin position="286"/>
        <end position="309"/>
    </location>
</feature>
<evidence type="ECO:0000256" key="1">
    <source>
        <dbReference type="SAM" id="Phobius"/>
    </source>
</evidence>
<feature type="transmembrane region" description="Helical" evidence="1">
    <location>
        <begin position="227"/>
        <end position="244"/>
    </location>
</feature>
<sequence length="383" mass="42584">MVLFGLGFRPFFLLAGFSASLMMFLRIISFRWGEAFPNYYDPSNWHSHEMLFGYGVAVIAGFLLTAVGNWTNHPMPKNKTLAGLVVLWLSGRILPFFPQYIPDWLIAFSDWIFLPVILAVIGIPIVRFKNVRNYGFLVVLGVMTLANAEVHLRQLGFSITDLAFGITFMMNLIILMIVLMGGRVIPFFTRSALPKAATKIRIPVEWGAVCLSIALMVGEVIQLSSEILGFLAVSATILHMLRLVGWHDTRVWKTPLLWVLHLGYSWIVVGYALTALSKYGMIPPVLATHAFTAGGIGMVTLGMMARVSLGHTGRQLLPPRMTIIAFALLNVSGLLRVAAPIFFVSDYGTWILLSGSLWILAFLFFLWDYFPILTAPRIDGSPG</sequence>
<dbReference type="Pfam" id="PF05940">
    <property type="entry name" value="NnrS"/>
    <property type="match status" value="1"/>
</dbReference>
<feature type="transmembrane region" description="Helical" evidence="1">
    <location>
        <begin position="202"/>
        <end position="221"/>
    </location>
</feature>
<organism evidence="2">
    <name type="scientific">marine metagenome</name>
    <dbReference type="NCBI Taxonomy" id="408172"/>
    <lineage>
        <taxon>unclassified sequences</taxon>
        <taxon>metagenomes</taxon>
        <taxon>ecological metagenomes</taxon>
    </lineage>
</organism>
<gene>
    <name evidence="2" type="ORF">METZ01_LOCUS36913</name>
</gene>
<feature type="transmembrane region" description="Helical" evidence="1">
    <location>
        <begin position="162"/>
        <end position="181"/>
    </location>
</feature>
<name>A0A381QZM0_9ZZZZ</name>
<keyword evidence="1" id="KW-0812">Transmembrane</keyword>
<feature type="transmembrane region" description="Helical" evidence="1">
    <location>
        <begin position="349"/>
        <end position="367"/>
    </location>
</feature>
<proteinExistence type="predicted"/>
<feature type="transmembrane region" description="Helical" evidence="1">
    <location>
        <begin position="50"/>
        <end position="68"/>
    </location>
</feature>
<feature type="transmembrane region" description="Helical" evidence="1">
    <location>
        <begin position="256"/>
        <end position="274"/>
    </location>
</feature>
<dbReference type="AlphaFoldDB" id="A0A381QZM0"/>
<reference evidence="2" key="1">
    <citation type="submission" date="2018-05" db="EMBL/GenBank/DDBJ databases">
        <authorList>
            <person name="Lanie J.A."/>
            <person name="Ng W.-L."/>
            <person name="Kazmierczak K.M."/>
            <person name="Andrzejewski T.M."/>
            <person name="Davidsen T.M."/>
            <person name="Wayne K.J."/>
            <person name="Tettelin H."/>
            <person name="Glass J.I."/>
            <person name="Rusch D."/>
            <person name="Podicherti R."/>
            <person name="Tsui H.-C.T."/>
            <person name="Winkler M.E."/>
        </authorList>
    </citation>
    <scope>NUCLEOTIDE SEQUENCE</scope>
</reference>
<feature type="transmembrane region" description="Helical" evidence="1">
    <location>
        <begin position="321"/>
        <end position="343"/>
    </location>
</feature>
<feature type="transmembrane region" description="Helical" evidence="1">
    <location>
        <begin position="12"/>
        <end position="30"/>
    </location>
</feature>
<evidence type="ECO:0008006" key="3">
    <source>
        <dbReference type="Google" id="ProtNLM"/>
    </source>
</evidence>
<keyword evidence="1" id="KW-1133">Transmembrane helix</keyword>
<dbReference type="EMBL" id="UINC01001579">
    <property type="protein sequence ID" value="SUZ84059.1"/>
    <property type="molecule type" value="Genomic_DNA"/>
</dbReference>
<dbReference type="InterPro" id="IPR010266">
    <property type="entry name" value="NnrS"/>
</dbReference>